<dbReference type="Gene3D" id="2.60.120.200">
    <property type="match status" value="1"/>
</dbReference>
<dbReference type="InterPro" id="IPR050546">
    <property type="entry name" value="Glycosyl_Hydrlase_16"/>
</dbReference>
<feature type="domain" description="GH16" evidence="2">
    <location>
        <begin position="46"/>
        <end position="252"/>
    </location>
</feature>
<evidence type="ECO:0000256" key="1">
    <source>
        <dbReference type="ARBA" id="ARBA00006865"/>
    </source>
</evidence>
<dbReference type="AlphaFoldDB" id="A0A178LSG6"/>
<comment type="similarity">
    <text evidence="1">Belongs to the glycosyl hydrolase 16 family.</text>
</comment>
<proteinExistence type="inferred from homology"/>
<protein>
    <submittedName>
        <fullName evidence="3">Glycoside hydrolase</fullName>
    </submittedName>
</protein>
<gene>
    <name evidence="3" type="ORF">A4X20_06315</name>
</gene>
<dbReference type="OrthoDB" id="4455781at2"/>
<comment type="caution">
    <text evidence="3">The sequence shown here is derived from an EMBL/GenBank/DDBJ whole genome shotgun (WGS) entry which is preliminary data.</text>
</comment>
<dbReference type="PROSITE" id="PS51762">
    <property type="entry name" value="GH16_2"/>
    <property type="match status" value="1"/>
</dbReference>
<dbReference type="PANTHER" id="PTHR10963:SF55">
    <property type="entry name" value="GLYCOSIDE HYDROLASE FAMILY 16 PROTEIN"/>
    <property type="match status" value="1"/>
</dbReference>
<dbReference type="CDD" id="cd00413">
    <property type="entry name" value="Glyco_hydrolase_16"/>
    <property type="match status" value="1"/>
</dbReference>
<dbReference type="GO" id="GO:0005975">
    <property type="term" value="P:carbohydrate metabolic process"/>
    <property type="evidence" value="ECO:0007669"/>
    <property type="project" value="InterPro"/>
</dbReference>
<dbReference type="EMBL" id="LWCS01000032">
    <property type="protein sequence ID" value="OAN36927.1"/>
    <property type="molecule type" value="Genomic_DNA"/>
</dbReference>
<accession>A0A178LSG6</accession>
<dbReference type="Proteomes" id="UP000078396">
    <property type="component" value="Unassembled WGS sequence"/>
</dbReference>
<evidence type="ECO:0000313" key="4">
    <source>
        <dbReference type="Proteomes" id="UP000078396"/>
    </source>
</evidence>
<dbReference type="InterPro" id="IPR000757">
    <property type="entry name" value="Beta-glucanase-like"/>
</dbReference>
<dbReference type="SUPFAM" id="SSF49899">
    <property type="entry name" value="Concanavalin A-like lectins/glucanases"/>
    <property type="match status" value="1"/>
</dbReference>
<keyword evidence="3" id="KW-0378">Hydrolase</keyword>
<evidence type="ECO:0000313" key="3">
    <source>
        <dbReference type="EMBL" id="OAN36927.1"/>
    </source>
</evidence>
<dbReference type="InterPro" id="IPR013320">
    <property type="entry name" value="ConA-like_dom_sf"/>
</dbReference>
<reference evidence="3 4" key="1">
    <citation type="submission" date="2016-04" db="EMBL/GenBank/DDBJ databases">
        <title>Draft Genome Sequences of Staphylococcus capitis Strain H36, S. capitis Strain H65, S. cohnii Strain H62, S. hominis Strain H69, Mycobacterium iranicum Strain H39, Plantibacter sp. Strain H53, Pseudomonas oryzihabitans Strain H72, and Microbacterium sp. Strain H83, isolated from residential settings.</title>
        <authorList>
            <person name="Lymperopoulou D."/>
            <person name="Adams R.I."/>
            <person name="Lindow S."/>
            <person name="Coil D.A."/>
            <person name="Jospin G."/>
            <person name="Eisen J.A."/>
        </authorList>
    </citation>
    <scope>NUCLEOTIDE SEQUENCE [LARGE SCALE GENOMIC DNA]</scope>
    <source>
        <strain evidence="3 4">H39</strain>
    </source>
</reference>
<evidence type="ECO:0000259" key="2">
    <source>
        <dbReference type="PROSITE" id="PS51762"/>
    </source>
</evidence>
<sequence length="255" mass="27628">MSSDTLYRSGVRGTAVGVTLSLLLSSCGGSSETDNGRCAVTAASMLNWGSPNREDTFAGADSLQDWTVYDGPGHAGNGRRTPSAMSVDAGMLTITGDAQGNSGGMGWLPGQLHGRWEACVKSSPAPEAYHSLVLLWPDAEDWPNGGEIDFMEVVEPSRTSVEFWLHWGAGGQKAQSEVRVDAAEWHSYAVEWTAAHLIYYVDGEPEWLISDPAHLPPRPMHLCVQLDYFGGDAGHGARQWVDWVRQYDTAEEGET</sequence>
<dbReference type="Pfam" id="PF00722">
    <property type="entry name" value="Glyco_hydro_16"/>
    <property type="match status" value="1"/>
</dbReference>
<name>A0A178LSG6_MYCIR</name>
<dbReference type="PANTHER" id="PTHR10963">
    <property type="entry name" value="GLYCOSYL HYDROLASE-RELATED"/>
    <property type="match status" value="1"/>
</dbReference>
<dbReference type="GO" id="GO:0004553">
    <property type="term" value="F:hydrolase activity, hydrolyzing O-glycosyl compounds"/>
    <property type="evidence" value="ECO:0007669"/>
    <property type="project" value="InterPro"/>
</dbReference>
<organism evidence="3 4">
    <name type="scientific">Mycolicibacterium iranicum</name>
    <name type="common">Mycobacterium iranicum</name>
    <dbReference type="NCBI Taxonomy" id="912594"/>
    <lineage>
        <taxon>Bacteria</taxon>
        <taxon>Bacillati</taxon>
        <taxon>Actinomycetota</taxon>
        <taxon>Actinomycetes</taxon>
        <taxon>Mycobacteriales</taxon>
        <taxon>Mycobacteriaceae</taxon>
        <taxon>Mycolicibacterium</taxon>
    </lineage>
</organism>